<organism evidence="3 4">
    <name type="scientific">Hericium alpestre</name>
    <dbReference type="NCBI Taxonomy" id="135208"/>
    <lineage>
        <taxon>Eukaryota</taxon>
        <taxon>Fungi</taxon>
        <taxon>Dikarya</taxon>
        <taxon>Basidiomycota</taxon>
        <taxon>Agaricomycotina</taxon>
        <taxon>Agaricomycetes</taxon>
        <taxon>Russulales</taxon>
        <taxon>Hericiaceae</taxon>
        <taxon>Hericium</taxon>
    </lineage>
</organism>
<sequence>MAEQRTGTPDSPLEYDDVGYHSPSMSSEDSLLDKGTHYSSTSSRRVLTHVLARKERDVKQMNHLLRLAFNRLDQESQRASDAERRASECLVRARSALDARALAEAEASRTREELAMYKVQLDQAQREIYRAQEMVEDVDARRKEAEEEAAKSRSVARQLKEKLVLETAREQGRRTGRKEGYSEGWRIGYQQALAEQGSRDAGPRGARSRSRPRRGLQDVLFNDEDDDMEEHSPVEPVEDPSNSDSSSMIDVPSRGVPETANGSRFAPAQPYTTVPPVPTLSTPFRSPSPDAQYALDPSRYARAPARLHTPAPSGPSTAGPTRHRTPEPSRHRTPELRYAPPPRQYVPPPDEDVFRVPSRSRSYSNAARPIPPPRRFNEDADGDAVPAAQRPRTSSNATRPTPVLPRLQTPHRDGPETIRPIPVRNGSPSFSRRPISVPPDGWIPHAQTMSDGRASIFVPPPHELSPSRGPQESFIIVPTPEGGSPTAGAGEPGMTMQDAGSSTSLPSRRGDVRSRDYAYPAGRTLRAPAPPVLSKAQSNASRGSTRLSEYELLAPVDESRSQRGPPPATVEDDDELEYADPREVARPLPPARPPPRPRSNAQDDVGI</sequence>
<protein>
    <submittedName>
        <fullName evidence="3">Uncharacterized protein</fullName>
    </submittedName>
</protein>
<feature type="compositionally biased region" description="Pro residues" evidence="2">
    <location>
        <begin position="339"/>
        <end position="348"/>
    </location>
</feature>
<feature type="coiled-coil region" evidence="1">
    <location>
        <begin position="65"/>
        <end position="162"/>
    </location>
</feature>
<feature type="region of interest" description="Disordered" evidence="2">
    <location>
        <begin position="1"/>
        <end position="43"/>
    </location>
</feature>
<dbReference type="AlphaFoldDB" id="A0A4Z0A8X3"/>
<dbReference type="Proteomes" id="UP000298061">
    <property type="component" value="Unassembled WGS sequence"/>
</dbReference>
<evidence type="ECO:0000313" key="4">
    <source>
        <dbReference type="Proteomes" id="UP000298061"/>
    </source>
</evidence>
<accession>A0A4Z0A8X3</accession>
<comment type="caution">
    <text evidence="3">The sequence shown here is derived from an EMBL/GenBank/DDBJ whole genome shotgun (WGS) entry which is preliminary data.</text>
</comment>
<gene>
    <name evidence="3" type="ORF">EWM64_g1227</name>
</gene>
<dbReference type="OrthoDB" id="3268221at2759"/>
<evidence type="ECO:0000256" key="1">
    <source>
        <dbReference type="SAM" id="Coils"/>
    </source>
</evidence>
<feature type="region of interest" description="Disordered" evidence="2">
    <location>
        <begin position="193"/>
        <end position="607"/>
    </location>
</feature>
<dbReference type="EMBL" id="SFCI01000079">
    <property type="protein sequence ID" value="TFY82773.1"/>
    <property type="molecule type" value="Genomic_DNA"/>
</dbReference>
<feature type="compositionally biased region" description="Polar residues" evidence="2">
    <location>
        <begin position="535"/>
        <end position="547"/>
    </location>
</feature>
<name>A0A4Z0A8X3_9AGAM</name>
<feature type="compositionally biased region" description="Basic and acidic residues" evidence="2">
    <location>
        <begin position="324"/>
        <end position="335"/>
    </location>
</feature>
<dbReference type="STRING" id="135208.A0A4Z0A8X3"/>
<feature type="compositionally biased region" description="Pro residues" evidence="2">
    <location>
        <begin position="587"/>
        <end position="597"/>
    </location>
</feature>
<reference evidence="3 4" key="1">
    <citation type="submission" date="2019-02" db="EMBL/GenBank/DDBJ databases">
        <title>Genome sequencing of the rare red list fungi Hericium alpestre (H. flagellum).</title>
        <authorList>
            <person name="Buettner E."/>
            <person name="Kellner H."/>
        </authorList>
    </citation>
    <scope>NUCLEOTIDE SEQUENCE [LARGE SCALE GENOMIC DNA]</scope>
    <source>
        <strain evidence="3 4">DSM 108284</strain>
    </source>
</reference>
<evidence type="ECO:0000256" key="2">
    <source>
        <dbReference type="SAM" id="MobiDB-lite"/>
    </source>
</evidence>
<dbReference type="CDD" id="cd06503">
    <property type="entry name" value="ATP-synt_Fo_b"/>
    <property type="match status" value="1"/>
</dbReference>
<evidence type="ECO:0000313" key="3">
    <source>
        <dbReference type="EMBL" id="TFY82773.1"/>
    </source>
</evidence>
<proteinExistence type="predicted"/>
<keyword evidence="1" id="KW-0175">Coiled coil</keyword>
<keyword evidence="4" id="KW-1185">Reference proteome</keyword>